<comment type="caution">
    <text evidence="2">The sequence shown here is derived from an EMBL/GenBank/DDBJ whole genome shotgun (WGS) entry which is preliminary data.</text>
</comment>
<evidence type="ECO:0000313" key="3">
    <source>
        <dbReference type="Proteomes" id="UP001202827"/>
    </source>
</evidence>
<dbReference type="Proteomes" id="UP001202827">
    <property type="component" value="Unassembled WGS sequence"/>
</dbReference>
<dbReference type="RefSeq" id="WP_248684825.1">
    <property type="nucleotide sequence ID" value="NZ_JALPRY010000031.1"/>
</dbReference>
<keyword evidence="2" id="KW-0503">Monooxygenase</keyword>
<feature type="domain" description="ABM" evidence="1">
    <location>
        <begin position="3"/>
        <end position="93"/>
    </location>
</feature>
<dbReference type="Gene3D" id="3.30.70.100">
    <property type="match status" value="1"/>
</dbReference>
<keyword evidence="2" id="KW-0560">Oxidoreductase</keyword>
<organism evidence="2 3">
    <name type="scientific">Neorhizobium turbinariae</name>
    <dbReference type="NCBI Taxonomy" id="2937795"/>
    <lineage>
        <taxon>Bacteria</taxon>
        <taxon>Pseudomonadati</taxon>
        <taxon>Pseudomonadota</taxon>
        <taxon>Alphaproteobacteria</taxon>
        <taxon>Hyphomicrobiales</taxon>
        <taxon>Rhizobiaceae</taxon>
        <taxon>Rhizobium/Agrobacterium group</taxon>
        <taxon>Neorhizobium</taxon>
    </lineage>
</organism>
<protein>
    <submittedName>
        <fullName evidence="2">Antibiotic biosynthesis monooxygenase</fullName>
    </submittedName>
</protein>
<evidence type="ECO:0000259" key="1">
    <source>
        <dbReference type="PROSITE" id="PS51725"/>
    </source>
</evidence>
<dbReference type="SUPFAM" id="SSF54909">
    <property type="entry name" value="Dimeric alpha+beta barrel"/>
    <property type="match status" value="1"/>
</dbReference>
<reference evidence="2 3" key="1">
    <citation type="submission" date="2022-04" db="EMBL/GenBank/DDBJ databases">
        <title>Rhizobium coralii sp. nov., isolated from coral Turbinaria peltata.</title>
        <authorList>
            <person name="Sun H."/>
        </authorList>
    </citation>
    <scope>NUCLEOTIDE SEQUENCE [LARGE SCALE GENOMIC DNA]</scope>
    <source>
        <strain evidence="2 3">NTR19</strain>
    </source>
</reference>
<dbReference type="InterPro" id="IPR011008">
    <property type="entry name" value="Dimeric_a/b-barrel"/>
</dbReference>
<dbReference type="InterPro" id="IPR007138">
    <property type="entry name" value="ABM_dom"/>
</dbReference>
<gene>
    <name evidence="2" type="ORF">M0654_21380</name>
</gene>
<accession>A0ABT0IXB5</accession>
<sequence length="110" mass="12704">MSVTYLIEFHVQPRERERFLALLNGVLDAMRHEDTFLDCALHADPADANHFMLHETWQSHEDVIDVQLARPYRKAWHEALPNLLVSERQIGTWMKVRSDAAQHANVACAS</sequence>
<proteinExistence type="predicted"/>
<name>A0ABT0IXB5_9HYPH</name>
<dbReference type="GO" id="GO:0004497">
    <property type="term" value="F:monooxygenase activity"/>
    <property type="evidence" value="ECO:0007669"/>
    <property type="project" value="UniProtKB-KW"/>
</dbReference>
<dbReference type="EMBL" id="JALPRY010000031">
    <property type="protein sequence ID" value="MCK8782526.1"/>
    <property type="molecule type" value="Genomic_DNA"/>
</dbReference>
<dbReference type="Pfam" id="PF03992">
    <property type="entry name" value="ABM"/>
    <property type="match status" value="1"/>
</dbReference>
<keyword evidence="3" id="KW-1185">Reference proteome</keyword>
<dbReference type="PROSITE" id="PS51725">
    <property type="entry name" value="ABM"/>
    <property type="match status" value="1"/>
</dbReference>
<evidence type="ECO:0000313" key="2">
    <source>
        <dbReference type="EMBL" id="MCK8782526.1"/>
    </source>
</evidence>